<comment type="caution">
    <text evidence="2">The sequence shown here is derived from an EMBL/GenBank/DDBJ whole genome shotgun (WGS) entry which is preliminary data.</text>
</comment>
<evidence type="ECO:0000313" key="2">
    <source>
        <dbReference type="EMBL" id="GAA2125125.1"/>
    </source>
</evidence>
<gene>
    <name evidence="2" type="ORF">GCM10009727_13220</name>
</gene>
<keyword evidence="3" id="KW-1185">Reference proteome</keyword>
<feature type="compositionally biased region" description="Basic and acidic residues" evidence="1">
    <location>
        <begin position="17"/>
        <end position="35"/>
    </location>
</feature>
<reference evidence="2 3" key="1">
    <citation type="journal article" date="2019" name="Int. J. Syst. Evol. Microbiol.">
        <title>The Global Catalogue of Microorganisms (GCM) 10K type strain sequencing project: providing services to taxonomists for standard genome sequencing and annotation.</title>
        <authorList>
            <consortium name="The Broad Institute Genomics Platform"/>
            <consortium name="The Broad Institute Genome Sequencing Center for Infectious Disease"/>
            <person name="Wu L."/>
            <person name="Ma J."/>
        </authorList>
    </citation>
    <scope>NUCLEOTIDE SEQUENCE [LARGE SCALE GENOMIC DNA]</scope>
    <source>
        <strain evidence="2 3">JCM 13850</strain>
    </source>
</reference>
<name>A0ABN2YCX3_9ACTN</name>
<organism evidence="2 3">
    <name type="scientific">Actinomadura napierensis</name>
    <dbReference type="NCBI Taxonomy" id="267854"/>
    <lineage>
        <taxon>Bacteria</taxon>
        <taxon>Bacillati</taxon>
        <taxon>Actinomycetota</taxon>
        <taxon>Actinomycetes</taxon>
        <taxon>Streptosporangiales</taxon>
        <taxon>Thermomonosporaceae</taxon>
        <taxon>Actinomadura</taxon>
    </lineage>
</organism>
<proteinExistence type="predicted"/>
<accession>A0ABN2YCX3</accession>
<sequence>MPLDLHGRGFRQGQGPRADRRRGGDIQLNMDRRLNLADAGPADSGPADADPAAAPGGGPQPEQGEHS</sequence>
<feature type="compositionally biased region" description="Low complexity" evidence="1">
    <location>
        <begin position="37"/>
        <end position="54"/>
    </location>
</feature>
<dbReference type="EMBL" id="BAAAMR010000007">
    <property type="protein sequence ID" value="GAA2125125.1"/>
    <property type="molecule type" value="Genomic_DNA"/>
</dbReference>
<evidence type="ECO:0000256" key="1">
    <source>
        <dbReference type="SAM" id="MobiDB-lite"/>
    </source>
</evidence>
<evidence type="ECO:0000313" key="3">
    <source>
        <dbReference type="Proteomes" id="UP001501020"/>
    </source>
</evidence>
<dbReference type="Proteomes" id="UP001501020">
    <property type="component" value="Unassembled WGS sequence"/>
</dbReference>
<protein>
    <submittedName>
        <fullName evidence="2">Uncharacterized protein</fullName>
    </submittedName>
</protein>
<feature type="region of interest" description="Disordered" evidence="1">
    <location>
        <begin position="1"/>
        <end position="67"/>
    </location>
</feature>